<dbReference type="GO" id="GO:0005506">
    <property type="term" value="F:iron ion binding"/>
    <property type="evidence" value="ECO:0007669"/>
    <property type="project" value="InterPro"/>
</dbReference>
<dbReference type="InterPro" id="IPR036396">
    <property type="entry name" value="Cyt_P450_sf"/>
</dbReference>
<dbReference type="GO" id="GO:0008395">
    <property type="term" value="F:steroid hydroxylase activity"/>
    <property type="evidence" value="ECO:0007669"/>
    <property type="project" value="TreeGrafter"/>
</dbReference>
<sequence>MQYVNCVCVYDSINREAVEDVEVGRLKIKKGFTVMVSCGDVHRDPQIWPDPETFDPLRHTPEARAERHPFAFMPFGMGPRNCIGMRLAQQEVRMVVATVLQHFTLVPCEKTVNPPKLMKMRMQAEDGLWVKFQPRD</sequence>
<keyword evidence="2 7" id="KW-0349">Heme</keyword>
<dbReference type="PRINTS" id="PR00359">
    <property type="entry name" value="BP450"/>
</dbReference>
<dbReference type="PANTHER" id="PTHR24302:SF15">
    <property type="entry name" value="FATTY-ACID PEROXYGENASE"/>
    <property type="match status" value="1"/>
</dbReference>
<evidence type="ECO:0000256" key="5">
    <source>
        <dbReference type="ARBA" id="ARBA00023004"/>
    </source>
</evidence>
<organism evidence="8 9">
    <name type="scientific">Littorina saxatilis</name>
    <dbReference type="NCBI Taxonomy" id="31220"/>
    <lineage>
        <taxon>Eukaryota</taxon>
        <taxon>Metazoa</taxon>
        <taxon>Spiralia</taxon>
        <taxon>Lophotrochozoa</taxon>
        <taxon>Mollusca</taxon>
        <taxon>Gastropoda</taxon>
        <taxon>Caenogastropoda</taxon>
        <taxon>Littorinimorpha</taxon>
        <taxon>Littorinoidea</taxon>
        <taxon>Littorinidae</taxon>
        <taxon>Littorina</taxon>
    </lineage>
</organism>
<dbReference type="AlphaFoldDB" id="A0AAN9G5G5"/>
<keyword evidence="5 7" id="KW-0408">Iron</keyword>
<protein>
    <recommendedName>
        <fullName evidence="10">Cytochrome P450</fullName>
    </recommendedName>
</protein>
<accession>A0AAN9G5G5</accession>
<dbReference type="InterPro" id="IPR002397">
    <property type="entry name" value="Cyt_P450_B"/>
</dbReference>
<comment type="similarity">
    <text evidence="1 7">Belongs to the cytochrome P450 family.</text>
</comment>
<comment type="function">
    <text evidence="6">Cytochromes P450 are a group of heme-thiolate monooxygenases. They oxidize a variety of structurally unrelated compounds, including steroids, fatty acids, and xenobiotics.</text>
</comment>
<dbReference type="GO" id="GO:0016705">
    <property type="term" value="F:oxidoreductase activity, acting on paired donors, with incorporation or reduction of molecular oxygen"/>
    <property type="evidence" value="ECO:0007669"/>
    <property type="project" value="InterPro"/>
</dbReference>
<evidence type="ECO:0000256" key="4">
    <source>
        <dbReference type="ARBA" id="ARBA00023002"/>
    </source>
</evidence>
<keyword evidence="7" id="KW-0503">Monooxygenase</keyword>
<evidence type="ECO:0000256" key="7">
    <source>
        <dbReference type="RuleBase" id="RU000461"/>
    </source>
</evidence>
<name>A0AAN9G5G5_9CAEN</name>
<dbReference type="InterPro" id="IPR050705">
    <property type="entry name" value="Cytochrome_P450_3A"/>
</dbReference>
<keyword evidence="4 7" id="KW-0560">Oxidoreductase</keyword>
<dbReference type="SUPFAM" id="SSF48264">
    <property type="entry name" value="Cytochrome P450"/>
    <property type="match status" value="1"/>
</dbReference>
<proteinExistence type="inferred from homology"/>
<gene>
    <name evidence="8" type="ORF">V1264_005443</name>
</gene>
<dbReference type="PANTHER" id="PTHR24302">
    <property type="entry name" value="CYTOCHROME P450 FAMILY 3"/>
    <property type="match status" value="1"/>
</dbReference>
<keyword evidence="3 7" id="KW-0479">Metal-binding</keyword>
<dbReference type="InterPro" id="IPR017972">
    <property type="entry name" value="Cyt_P450_CS"/>
</dbReference>
<comment type="caution">
    <text evidence="8">The sequence shown here is derived from an EMBL/GenBank/DDBJ whole genome shotgun (WGS) entry which is preliminary data.</text>
</comment>
<evidence type="ECO:0000313" key="8">
    <source>
        <dbReference type="EMBL" id="KAK7096106.1"/>
    </source>
</evidence>
<dbReference type="GO" id="GO:0020037">
    <property type="term" value="F:heme binding"/>
    <property type="evidence" value="ECO:0007669"/>
    <property type="project" value="InterPro"/>
</dbReference>
<dbReference type="Gene3D" id="1.10.630.10">
    <property type="entry name" value="Cytochrome P450"/>
    <property type="match status" value="1"/>
</dbReference>
<dbReference type="Proteomes" id="UP001374579">
    <property type="component" value="Unassembled WGS sequence"/>
</dbReference>
<evidence type="ECO:0008006" key="10">
    <source>
        <dbReference type="Google" id="ProtNLM"/>
    </source>
</evidence>
<keyword evidence="9" id="KW-1185">Reference proteome</keyword>
<reference evidence="8 9" key="1">
    <citation type="submission" date="2024-02" db="EMBL/GenBank/DDBJ databases">
        <title>Chromosome-scale genome assembly of the rough periwinkle Littorina saxatilis.</title>
        <authorList>
            <person name="De Jode A."/>
            <person name="Faria R."/>
            <person name="Formenti G."/>
            <person name="Sims Y."/>
            <person name="Smith T.P."/>
            <person name="Tracey A."/>
            <person name="Wood J.M.D."/>
            <person name="Zagrodzka Z.B."/>
            <person name="Johannesson K."/>
            <person name="Butlin R.K."/>
            <person name="Leder E.H."/>
        </authorList>
    </citation>
    <scope>NUCLEOTIDE SEQUENCE [LARGE SCALE GENOMIC DNA]</scope>
    <source>
        <strain evidence="8">Snail1</strain>
        <tissue evidence="8">Muscle</tissue>
    </source>
</reference>
<evidence type="ECO:0000256" key="1">
    <source>
        <dbReference type="ARBA" id="ARBA00010617"/>
    </source>
</evidence>
<evidence type="ECO:0000256" key="2">
    <source>
        <dbReference type="ARBA" id="ARBA00022617"/>
    </source>
</evidence>
<dbReference type="PROSITE" id="PS00086">
    <property type="entry name" value="CYTOCHROME_P450"/>
    <property type="match status" value="1"/>
</dbReference>
<dbReference type="Pfam" id="PF00067">
    <property type="entry name" value="p450"/>
    <property type="match status" value="1"/>
</dbReference>
<evidence type="ECO:0000313" key="9">
    <source>
        <dbReference type="Proteomes" id="UP001374579"/>
    </source>
</evidence>
<evidence type="ECO:0000256" key="3">
    <source>
        <dbReference type="ARBA" id="ARBA00022723"/>
    </source>
</evidence>
<evidence type="ECO:0000256" key="6">
    <source>
        <dbReference type="ARBA" id="ARBA00043906"/>
    </source>
</evidence>
<dbReference type="EMBL" id="JBAMIC010000014">
    <property type="protein sequence ID" value="KAK7096106.1"/>
    <property type="molecule type" value="Genomic_DNA"/>
</dbReference>
<dbReference type="InterPro" id="IPR001128">
    <property type="entry name" value="Cyt_P450"/>
</dbReference>